<evidence type="ECO:0000313" key="1">
    <source>
        <dbReference type="EMBL" id="KAF9648554.1"/>
    </source>
</evidence>
<reference evidence="1" key="2">
    <citation type="journal article" date="2020" name="Nat. Commun.">
        <title>Large-scale genome sequencing of mycorrhizal fungi provides insights into the early evolution of symbiotic traits.</title>
        <authorList>
            <person name="Miyauchi S."/>
            <person name="Kiss E."/>
            <person name="Kuo A."/>
            <person name="Drula E."/>
            <person name="Kohler A."/>
            <person name="Sanchez-Garcia M."/>
            <person name="Morin E."/>
            <person name="Andreopoulos B."/>
            <person name="Barry K.W."/>
            <person name="Bonito G."/>
            <person name="Buee M."/>
            <person name="Carver A."/>
            <person name="Chen C."/>
            <person name="Cichocki N."/>
            <person name="Clum A."/>
            <person name="Culley D."/>
            <person name="Crous P.W."/>
            <person name="Fauchery L."/>
            <person name="Girlanda M."/>
            <person name="Hayes R.D."/>
            <person name="Keri Z."/>
            <person name="LaButti K."/>
            <person name="Lipzen A."/>
            <person name="Lombard V."/>
            <person name="Magnuson J."/>
            <person name="Maillard F."/>
            <person name="Murat C."/>
            <person name="Nolan M."/>
            <person name="Ohm R.A."/>
            <person name="Pangilinan J."/>
            <person name="Pereira M.F."/>
            <person name="Perotto S."/>
            <person name="Peter M."/>
            <person name="Pfister S."/>
            <person name="Riley R."/>
            <person name="Sitrit Y."/>
            <person name="Stielow J.B."/>
            <person name="Szollosi G."/>
            <person name="Zifcakova L."/>
            <person name="Stursova M."/>
            <person name="Spatafora J.W."/>
            <person name="Tedersoo L."/>
            <person name="Vaario L.M."/>
            <person name="Yamada A."/>
            <person name="Yan M."/>
            <person name="Wang P."/>
            <person name="Xu J."/>
            <person name="Bruns T."/>
            <person name="Baldrian P."/>
            <person name="Vilgalys R."/>
            <person name="Dunand C."/>
            <person name="Henrissat B."/>
            <person name="Grigoriev I.V."/>
            <person name="Hibbett D."/>
            <person name="Nagy L.G."/>
            <person name="Martin F.M."/>
        </authorList>
    </citation>
    <scope>NUCLEOTIDE SEQUENCE</scope>
    <source>
        <strain evidence="1">P2</strain>
    </source>
</reference>
<dbReference type="Proteomes" id="UP000886501">
    <property type="component" value="Unassembled WGS sequence"/>
</dbReference>
<accession>A0ACB6ZG63</accession>
<comment type="caution">
    <text evidence="1">The sequence shown here is derived from an EMBL/GenBank/DDBJ whole genome shotgun (WGS) entry which is preliminary data.</text>
</comment>
<keyword evidence="2" id="KW-1185">Reference proteome</keyword>
<evidence type="ECO:0000313" key="2">
    <source>
        <dbReference type="Proteomes" id="UP000886501"/>
    </source>
</evidence>
<organism evidence="1 2">
    <name type="scientific">Thelephora ganbajun</name>
    <name type="common">Ganba fungus</name>
    <dbReference type="NCBI Taxonomy" id="370292"/>
    <lineage>
        <taxon>Eukaryota</taxon>
        <taxon>Fungi</taxon>
        <taxon>Dikarya</taxon>
        <taxon>Basidiomycota</taxon>
        <taxon>Agaricomycotina</taxon>
        <taxon>Agaricomycetes</taxon>
        <taxon>Thelephorales</taxon>
        <taxon>Thelephoraceae</taxon>
        <taxon>Thelephora</taxon>
    </lineage>
</organism>
<name>A0ACB6ZG63_THEGA</name>
<reference evidence="1" key="1">
    <citation type="submission" date="2019-10" db="EMBL/GenBank/DDBJ databases">
        <authorList>
            <consortium name="DOE Joint Genome Institute"/>
            <person name="Kuo A."/>
            <person name="Miyauchi S."/>
            <person name="Kiss E."/>
            <person name="Drula E."/>
            <person name="Kohler A."/>
            <person name="Sanchez-Garcia M."/>
            <person name="Andreopoulos B."/>
            <person name="Barry K.W."/>
            <person name="Bonito G."/>
            <person name="Buee M."/>
            <person name="Carver A."/>
            <person name="Chen C."/>
            <person name="Cichocki N."/>
            <person name="Clum A."/>
            <person name="Culley D."/>
            <person name="Crous P.W."/>
            <person name="Fauchery L."/>
            <person name="Girlanda M."/>
            <person name="Hayes R."/>
            <person name="Keri Z."/>
            <person name="Labutti K."/>
            <person name="Lipzen A."/>
            <person name="Lombard V."/>
            <person name="Magnuson J."/>
            <person name="Maillard F."/>
            <person name="Morin E."/>
            <person name="Murat C."/>
            <person name="Nolan M."/>
            <person name="Ohm R."/>
            <person name="Pangilinan J."/>
            <person name="Pereira M."/>
            <person name="Perotto S."/>
            <person name="Peter M."/>
            <person name="Riley R."/>
            <person name="Sitrit Y."/>
            <person name="Stielow B."/>
            <person name="Szollosi G."/>
            <person name="Zifcakova L."/>
            <person name="Stursova M."/>
            <person name="Spatafora J.W."/>
            <person name="Tedersoo L."/>
            <person name="Vaario L.-M."/>
            <person name="Yamada A."/>
            <person name="Yan M."/>
            <person name="Wang P."/>
            <person name="Xu J."/>
            <person name="Bruns T."/>
            <person name="Baldrian P."/>
            <person name="Vilgalys R."/>
            <person name="Henrissat B."/>
            <person name="Grigoriev I.V."/>
            <person name="Hibbett D."/>
            <person name="Nagy L.G."/>
            <person name="Martin F.M."/>
        </authorList>
    </citation>
    <scope>NUCLEOTIDE SEQUENCE</scope>
    <source>
        <strain evidence="1">P2</strain>
    </source>
</reference>
<dbReference type="EMBL" id="MU118011">
    <property type="protein sequence ID" value="KAF9648554.1"/>
    <property type="molecule type" value="Genomic_DNA"/>
</dbReference>
<sequence length="117" mass="12890">MEEAFDPATGQINWDCPCLGSMAYGPCGMQFREAFSCFVFSEQEPKGIDCVEKFKAMQDCFRQHPEVYAEDDDDDDDDDDPDHATESPETAVLATEGTSLDTPQESTPTGVHSEPSP</sequence>
<proteinExistence type="predicted"/>
<gene>
    <name evidence="1" type="ORF">BDM02DRAFT_3096163</name>
</gene>
<protein>
    <submittedName>
        <fullName evidence="1">Uncharacterized protein</fullName>
    </submittedName>
</protein>